<dbReference type="InterPro" id="IPR023378">
    <property type="entry name" value="YheA/YmcA-like_dom_sf"/>
</dbReference>
<reference evidence="4" key="1">
    <citation type="submission" date="2016-10" db="EMBL/GenBank/DDBJ databases">
        <authorList>
            <person name="Varghese N."/>
            <person name="Submissions S."/>
        </authorList>
    </citation>
    <scope>NUCLEOTIDE SEQUENCE [LARGE SCALE GENOMIC DNA]</scope>
    <source>
        <strain evidence="4">CGMCC 1.8895</strain>
    </source>
</reference>
<evidence type="ECO:0000256" key="2">
    <source>
        <dbReference type="SAM" id="Coils"/>
    </source>
</evidence>
<dbReference type="EMBL" id="FNFY01000024">
    <property type="protein sequence ID" value="SDL13457.1"/>
    <property type="molecule type" value="Genomic_DNA"/>
</dbReference>
<sequence>MSVNVYDQANALESALRQSDEFNSMKDLYAKVNSNPESKELFEEFRQVQMELQQKQMQGEEILEEDVQKAQSSAAEIEDDENIKALMEAEQNMSQLIQDLNRVIMKPIEELYGINNEN</sequence>
<dbReference type="Pfam" id="PF06133">
    <property type="entry name" value="Com_YlbF"/>
    <property type="match status" value="1"/>
</dbReference>
<organism evidence="3 4">
    <name type="scientific">Lacicoccus qingdaonensis</name>
    <dbReference type="NCBI Taxonomy" id="576118"/>
    <lineage>
        <taxon>Bacteria</taxon>
        <taxon>Bacillati</taxon>
        <taxon>Bacillota</taxon>
        <taxon>Bacilli</taxon>
        <taxon>Bacillales</taxon>
        <taxon>Salinicoccaceae</taxon>
        <taxon>Lacicoccus</taxon>
    </lineage>
</organism>
<dbReference type="Gene3D" id="1.20.1500.10">
    <property type="entry name" value="YheA/YmcA-like"/>
    <property type="match status" value="1"/>
</dbReference>
<dbReference type="OrthoDB" id="9811402at2"/>
<dbReference type="Proteomes" id="UP000199008">
    <property type="component" value="Unassembled WGS sequence"/>
</dbReference>
<feature type="coiled-coil region" evidence="2">
    <location>
        <begin position="60"/>
        <end position="106"/>
    </location>
</feature>
<accession>A0A1G9HKH2</accession>
<dbReference type="RefSeq" id="WP_092987494.1">
    <property type="nucleotide sequence ID" value="NZ_FNFY01000024.1"/>
</dbReference>
<dbReference type="InterPro" id="IPR010368">
    <property type="entry name" value="Com_YlbF"/>
</dbReference>
<evidence type="ECO:0000313" key="4">
    <source>
        <dbReference type="Proteomes" id="UP000199008"/>
    </source>
</evidence>
<gene>
    <name evidence="3" type="ORF">SAMN05216216_12424</name>
</gene>
<keyword evidence="2" id="KW-0175">Coiled coil</keyword>
<protein>
    <recommendedName>
        <fullName evidence="1">UPF0342 protein SAMN05216216_12424</fullName>
    </recommendedName>
</protein>
<dbReference type="AlphaFoldDB" id="A0A1G9HKH2"/>
<proteinExistence type="inferred from homology"/>
<name>A0A1G9HKH2_9BACL</name>
<dbReference type="STRING" id="576118.SAMN05216216_12424"/>
<evidence type="ECO:0000256" key="1">
    <source>
        <dbReference type="HAMAP-Rule" id="MF_01526"/>
    </source>
</evidence>
<comment type="similarity">
    <text evidence="1">Belongs to the UPF0342 family.</text>
</comment>
<dbReference type="SUPFAM" id="SSF158622">
    <property type="entry name" value="YheA/YmcA-like"/>
    <property type="match status" value="1"/>
</dbReference>
<dbReference type="HAMAP" id="MF_01526">
    <property type="entry name" value="UPF0342"/>
    <property type="match status" value="1"/>
</dbReference>
<evidence type="ECO:0000313" key="3">
    <source>
        <dbReference type="EMBL" id="SDL13457.1"/>
    </source>
</evidence>
<keyword evidence="4" id="KW-1185">Reference proteome</keyword>